<keyword evidence="1" id="KW-0732">Signal</keyword>
<dbReference type="AlphaFoldDB" id="A0A5J5IC85"/>
<proteinExistence type="predicted"/>
<keyword evidence="2" id="KW-1133">Transmembrane helix</keyword>
<evidence type="ECO:0000256" key="1">
    <source>
        <dbReference type="ARBA" id="ARBA00022729"/>
    </source>
</evidence>
<dbReference type="Proteomes" id="UP000326903">
    <property type="component" value="Unassembled WGS sequence"/>
</dbReference>
<organism evidence="3 4">
    <name type="scientific">Ginsengibacter hankyongi</name>
    <dbReference type="NCBI Taxonomy" id="2607284"/>
    <lineage>
        <taxon>Bacteria</taxon>
        <taxon>Pseudomonadati</taxon>
        <taxon>Bacteroidota</taxon>
        <taxon>Chitinophagia</taxon>
        <taxon>Chitinophagales</taxon>
        <taxon>Chitinophagaceae</taxon>
        <taxon>Ginsengibacter</taxon>
    </lineage>
</organism>
<evidence type="ECO:0000313" key="3">
    <source>
        <dbReference type="EMBL" id="KAA9037135.1"/>
    </source>
</evidence>
<evidence type="ECO:0000256" key="2">
    <source>
        <dbReference type="SAM" id="Phobius"/>
    </source>
</evidence>
<protein>
    <recommendedName>
        <fullName evidence="5">DUF4352 domain-containing protein</fullName>
    </recommendedName>
</protein>
<evidence type="ECO:0008006" key="5">
    <source>
        <dbReference type="Google" id="ProtNLM"/>
    </source>
</evidence>
<comment type="caution">
    <text evidence="3">The sequence shown here is derived from an EMBL/GenBank/DDBJ whole genome shotgun (WGS) entry which is preliminary data.</text>
</comment>
<evidence type="ECO:0000313" key="4">
    <source>
        <dbReference type="Proteomes" id="UP000326903"/>
    </source>
</evidence>
<dbReference type="Gene3D" id="2.60.40.1240">
    <property type="match status" value="1"/>
</dbReference>
<dbReference type="InterPro" id="IPR029050">
    <property type="entry name" value="Immunoprotect_excell_Ig-like"/>
</dbReference>
<keyword evidence="2" id="KW-0472">Membrane</keyword>
<keyword evidence="4" id="KW-1185">Reference proteome</keyword>
<keyword evidence="2" id="KW-0812">Transmembrane</keyword>
<name>A0A5J5IC85_9BACT</name>
<feature type="transmembrane region" description="Helical" evidence="2">
    <location>
        <begin position="23"/>
        <end position="43"/>
    </location>
</feature>
<dbReference type="EMBL" id="VYQF01000006">
    <property type="protein sequence ID" value="KAA9037135.1"/>
    <property type="molecule type" value="Genomic_DNA"/>
</dbReference>
<sequence length="186" mass="21108">MTILILGVRIVIKLIGNKPISKTIKIFLVVVLTYIFLWTIFLYKSGLTTNNFGEDVCFDDWCATILSYDKFEKIGDQNSLGQFIVLTIKMTNRARGIDQKPSEPRVHIIDEKGNSWGVSPVGQNAFENLKGYQIPLDQKLELNQSLQTKLVFDIPKTATNLKAVIEEGPFITNLLLQEDKNVFELK</sequence>
<accession>A0A5J5IC85</accession>
<dbReference type="RefSeq" id="WP_150416037.1">
    <property type="nucleotide sequence ID" value="NZ_VYQF01000006.1"/>
</dbReference>
<reference evidence="3 4" key="1">
    <citation type="submission" date="2019-09" db="EMBL/GenBank/DDBJ databases">
        <title>Draft genome sequence of Ginsengibacter sp. BR5-29.</title>
        <authorList>
            <person name="Im W.-T."/>
        </authorList>
    </citation>
    <scope>NUCLEOTIDE SEQUENCE [LARGE SCALE GENOMIC DNA]</scope>
    <source>
        <strain evidence="3 4">BR5-29</strain>
    </source>
</reference>
<gene>
    <name evidence="3" type="ORF">FW778_17045</name>
</gene>